<evidence type="ECO:0000313" key="9">
    <source>
        <dbReference type="Proteomes" id="UP000271626"/>
    </source>
</evidence>
<dbReference type="InterPro" id="IPR020845">
    <property type="entry name" value="AMP-binding_CS"/>
</dbReference>
<dbReference type="CDD" id="cd03445">
    <property type="entry name" value="Thioesterase_II_repeat2"/>
    <property type="match status" value="1"/>
</dbReference>
<dbReference type="SUPFAM" id="SSF56801">
    <property type="entry name" value="Acetyl-CoA synthetase-like"/>
    <property type="match status" value="2"/>
</dbReference>
<dbReference type="Gene3D" id="2.40.160.210">
    <property type="entry name" value="Acyl-CoA thioesterase, double hotdog domain"/>
    <property type="match status" value="1"/>
</dbReference>
<dbReference type="RefSeq" id="WP_126196227.1">
    <property type="nucleotide sequence ID" value="NZ_CP085954.1"/>
</dbReference>
<dbReference type="NCBIfam" id="TIGR01733">
    <property type="entry name" value="AA-adenyl-dom"/>
    <property type="match status" value="2"/>
</dbReference>
<dbReference type="FunFam" id="3.40.50.12780:FF:000012">
    <property type="entry name" value="Non-ribosomal peptide synthetase"/>
    <property type="match status" value="1"/>
</dbReference>
<dbReference type="InterPro" id="IPR023213">
    <property type="entry name" value="CAT-like_dom_sf"/>
</dbReference>
<dbReference type="InterPro" id="IPR009081">
    <property type="entry name" value="PP-bd_ACP"/>
</dbReference>
<evidence type="ECO:0000256" key="5">
    <source>
        <dbReference type="ARBA" id="ARBA00023194"/>
    </source>
</evidence>
<protein>
    <submittedName>
        <fullName evidence="8">Linear gramicidin synthase subunit D</fullName>
    </submittedName>
</protein>
<dbReference type="UniPathway" id="UPA00011"/>
<dbReference type="Pfam" id="PF13193">
    <property type="entry name" value="AMP-binding_C"/>
    <property type="match status" value="2"/>
</dbReference>
<dbReference type="CDD" id="cd05930">
    <property type="entry name" value="A_NRPS"/>
    <property type="match status" value="2"/>
</dbReference>
<dbReference type="Gene3D" id="2.30.38.10">
    <property type="entry name" value="Luciferase, Domain 3"/>
    <property type="match status" value="2"/>
</dbReference>
<feature type="region of interest" description="Disordered" evidence="6">
    <location>
        <begin position="407"/>
        <end position="441"/>
    </location>
</feature>
<dbReference type="SMART" id="SM00823">
    <property type="entry name" value="PKS_PP"/>
    <property type="match status" value="2"/>
</dbReference>
<dbReference type="FunFam" id="3.40.50.980:FF:000001">
    <property type="entry name" value="Non-ribosomal peptide synthetase"/>
    <property type="match status" value="1"/>
</dbReference>
<dbReference type="PANTHER" id="PTHR45527">
    <property type="entry name" value="NONRIBOSOMAL PEPTIDE SYNTHETASE"/>
    <property type="match status" value="1"/>
</dbReference>
<keyword evidence="5" id="KW-0045">Antibiotic biosynthesis</keyword>
<dbReference type="Pfam" id="PF02551">
    <property type="entry name" value="Acyl_CoA_thio"/>
    <property type="match status" value="1"/>
</dbReference>
<evidence type="ECO:0000313" key="8">
    <source>
        <dbReference type="EMBL" id="VDR39080.1"/>
    </source>
</evidence>
<dbReference type="PROSITE" id="PS00012">
    <property type="entry name" value="PHOSPHOPANTETHEINE"/>
    <property type="match status" value="2"/>
</dbReference>
<dbReference type="CDD" id="cd03444">
    <property type="entry name" value="Thioesterase_II_repeat1"/>
    <property type="match status" value="1"/>
</dbReference>
<dbReference type="InterPro" id="IPR010071">
    <property type="entry name" value="AA_adenyl_dom"/>
</dbReference>
<dbReference type="Gene3D" id="3.30.559.30">
    <property type="entry name" value="Nonribosomal peptide synthetase, condensation domain"/>
    <property type="match status" value="3"/>
</dbReference>
<dbReference type="InterPro" id="IPR000873">
    <property type="entry name" value="AMP-dep_synth/lig_dom"/>
</dbReference>
<feature type="domain" description="Carrier" evidence="7">
    <location>
        <begin position="2527"/>
        <end position="2600"/>
    </location>
</feature>
<dbReference type="Gene3D" id="3.30.300.30">
    <property type="match status" value="2"/>
</dbReference>
<dbReference type="GO" id="GO:0005737">
    <property type="term" value="C:cytoplasm"/>
    <property type="evidence" value="ECO:0007669"/>
    <property type="project" value="TreeGrafter"/>
</dbReference>
<sequence>MTLAEAAPSPASSGTDAPDLLPLTAAQHGIWNAQRLEPDSPYYVVGDVLEIAGDAPVNVDALRAAITRTVAEAGSLRLRVVETPDGPRQWIDDGAVPAPDVVDLRDEPDPQAAAEAAVVAERARLAAACAGMTDRALFAFRILRLSDTEVWYTQLGHHLVFDGYSAAMLSRRVAAHYTALVAGAEPPKSPFGSFAEFVAADQEYRASERHEADRAYWRDELTPLPELPDRPGVDGPAGEVHAARTELPPEVFDALRRVAGESGTTWGEALIACYAAFLHRTLGESDVVFAMPLMCRSGGVALRTPAMAVNVLPLRLRVHGDDRLADLSARVAETMRRMRAHQRYRGEDLPRDLGAPNVGALLHGRGINLKAFDLTLDYAGAAGTMRNVAGGPPEDYGLSVIPVSGAGSGASGPNQTGAGSGASGPDQTGAGSGASGPVQQGGDGLLLGFEVDARAVTREQVQGRLDAVVTLVTELSSPAAPAVGEVELLPASVRTALIDRSRTPASAHAAQDVPAALDAQARRDPAALALVHGTERITFGELTDRVHRTARLLRAEGAGADDVVALALPRGVDLVVAILAVLDAGAAYQYLDPAHPVARHTELVADSRPVLALTATGSVSPEGVPAIRLDGPEARARLAGLSGSPLAASELAAPRHPDHLAYVIHTSGSTGRPKGVAGRVGGLTSLLRHHRATLADLATGRDAGRRLRCAHTYSFSFDASLDQLLWLLSGHALHLYSTETARDADALLAAYRTDRIDVVDTTPSMAAPLIDGGLLDGEHRPALLILGGEATGPALWRRIADTGVPAVNVYGPTEAAVDATAAVVAGETPVIGRAVPGTAAYALDGALQPVRDGEVGELYLAGPHLARGYLNLPAATAERFVADPFGEPGSRMYRTGDRVRWLGGPAGGGYEYLGRGDGQVKIRGYRIELAEVETALAAVAGVTSAAAVVRTDGGRDRLVGYVTGAVTADGVRSALGAVVPDHMVPSAVVVLDELPVTINGKLDRAALPAPAVQSGGRAPRTDRERLLCAVVAAAFDVPEVSVDDDFFGLGGDSISAITVCSELRAAGLDVRPRDFLSGSSFATLAAGATETVAQEVGPAVAAEGAFPAPPIVAALLGPDPAARDIAGYAQWIAPELPAGATAETVRAALEAVVSAHPALRLRLSGPATLTVEAAAPPLEVSAGAGTVEETAAALAAELDPATGVVLRGRIVRGPGREAGSPDRLVLVIHHLAVDGVSWRVLLQDLPQAHRDVAAGRAPALRAEATPWRAHALALAEQGENGTYRGELDHWRAALADAERLGDRLLDPAADRVATAAVTYTRTEAPVALAVTERLARAYRANAEEILLAALALALRLRRRRAGCAPRSTATVTVEGHGREQVLPAADLARTVGWFTVEHPVGLPVPVEDDELDDALAGGGAAGRLVRAVKEARRGVPGRGIGYGVLRHLDPEAGPLGAAPDVVFNYLGRFATPDDGWRLPGDTPFAVLDPAAKALEQVLAINCFDGADGLTVEWTAASGVLDAAAVVELQECWSEALAALAAHAERIGPDGGGLTPSDLPLVTLDQADIDLLERDGPIADVLPATALQVGLAYQSQLLADGEPDVYVVQAATHLDGPVDPERMAAAAAELLRRVPSLRTRLGYTASSDVVQVVPLSVRPDFTYVDLTDRADPAAAFTEIAAAEQARRFDPSTAPLIRFLLCRTGTDAHRLALTNHHSLLDGWSMPIAGRTLLAIYAELGGGPVAPASAPLDGYYRWRAGRDVPAARAAWGEELAGLEAPTLLAPTGSGAADAAPERILVELDDDLTHGLAELARARGVTLTSVLHTAWGLLLGRLTGRRDVVFGCPVSGRPVEVPDVGTMVGQLGETIAVRVRATPGQPVGEVLADVHRRALALSDHHHLGLVEITRAAGLGELFDTMVVTENFPLSDRHVQPIEPGLDLTGVDITDATHYPLTVVVLPGERLTLGLGYRTDVLSERTVRAYGRWLTAVLRAVVAAPDTPVGAIGTLPAEERAAMLALGDVPLRGRYGPLLEEFGAHVAASPGHPAVVCGDRQLTYRELDEAANRLAHRLLADGVRQQDVVAVFAERGLPWYVAVFGVLKAGAVYLPLDPSYPAARLRFLLEDAAPSAVLTCGDVPESATASVPDTMPVRAVDPWDTAGDATDPVHARASLTPDALAYIIYTSGTTGRPKGVAVSHRGLPDLMAFVVEVLGFRPDERVLQTGSPSFDISVLQVLGPLMAGATSVVAPDAVRVPGDELLEYIERHRVSVINLLPSFLAAMPDHAEVDPSVVFMVGAERLDPELADHWGRGRRALFNCYGPTEATINAVTWRYEPDDPGPLPIGRPDPNLPCYVLDEGLNPVGTGVLGELYLAGDSLAQGYLHRPDLTAATFVANPFGEPGSRMYRTGDLVAWREDGTLSFHGRADHQVKIRGLRIELGEIETALARQPGVRAAAVLVRDDRLVGYLVRNDGAQPDPEAIRSALGAELPAHMVPAAYVVLDRLPLGPTGKLDREALPAPAARADAGDDRAPATTAEEVVLAVFRELLGEEVRLSDDFTELGGDSLVSLQVVSRARRRGVELSARDVLEGRSIAGIAARAVVSAAREAPSGSDFEQFLDILRLAGTENPDVFAGRHPAKVGVHTFGGQILAQAIVAAGATLPETGAALPLHAAHTHFVELGTVTEDLTYRVARLRDGRTAANRQVTVEQGGRILAVMTLAYQADAPAPLEHADTAPEAGDPHALPTMAERFAGHEARLRALVEASHPIDMRFASDPVWVRRGSEDAESRGRVWMRTDGTLPDDQVLHDAALAWASDLTVQDPIIARHGLSWGYDRVGAATLNQSLWFHRHTRFDAFHLLVVDSPVARGGRGLTTGHFYADGELVATVTQEAMVQVLPD</sequence>
<dbReference type="GO" id="GO:0017000">
    <property type="term" value="P:antibiotic biosynthetic process"/>
    <property type="evidence" value="ECO:0007669"/>
    <property type="project" value="UniProtKB-KW"/>
</dbReference>
<accession>A0A3P8MB84</accession>
<dbReference type="GO" id="GO:0008610">
    <property type="term" value="P:lipid biosynthetic process"/>
    <property type="evidence" value="ECO:0007669"/>
    <property type="project" value="UniProtKB-ARBA"/>
</dbReference>
<comment type="cofactor">
    <cofactor evidence="1">
        <name>pantetheine 4'-phosphate</name>
        <dbReference type="ChEBI" id="CHEBI:47942"/>
    </cofactor>
</comment>
<dbReference type="Pfam" id="PF13622">
    <property type="entry name" value="4HBT_3"/>
    <property type="match status" value="1"/>
</dbReference>
<organism evidence="8 9">
    <name type="scientific">Tsukamurella paurometabola</name>
    <name type="common">Corynebacterium paurometabolum</name>
    <dbReference type="NCBI Taxonomy" id="2061"/>
    <lineage>
        <taxon>Bacteria</taxon>
        <taxon>Bacillati</taxon>
        <taxon>Actinomycetota</taxon>
        <taxon>Actinomycetes</taxon>
        <taxon>Mycobacteriales</taxon>
        <taxon>Tsukamurellaceae</taxon>
        <taxon>Tsukamurella</taxon>
    </lineage>
</organism>
<keyword evidence="3" id="KW-0597">Phosphoprotein</keyword>
<dbReference type="GO" id="GO:0003824">
    <property type="term" value="F:catalytic activity"/>
    <property type="evidence" value="ECO:0007669"/>
    <property type="project" value="InterPro"/>
</dbReference>
<dbReference type="EMBL" id="LR131273">
    <property type="protein sequence ID" value="VDR39080.1"/>
    <property type="molecule type" value="Genomic_DNA"/>
</dbReference>
<dbReference type="FunFam" id="3.30.300.30:FF:000010">
    <property type="entry name" value="Enterobactin synthetase component F"/>
    <property type="match status" value="1"/>
</dbReference>
<keyword evidence="2" id="KW-0596">Phosphopantetheine</keyword>
<dbReference type="Proteomes" id="UP000271626">
    <property type="component" value="Chromosome"/>
</dbReference>
<dbReference type="GO" id="GO:0044550">
    <property type="term" value="P:secondary metabolite biosynthetic process"/>
    <property type="evidence" value="ECO:0007669"/>
    <property type="project" value="UniProtKB-ARBA"/>
</dbReference>
<feature type="region of interest" description="Disordered" evidence="6">
    <location>
        <begin position="1"/>
        <end position="20"/>
    </location>
</feature>
<dbReference type="InterPro" id="IPR006162">
    <property type="entry name" value="Ppantetheine_attach_site"/>
</dbReference>
<dbReference type="Pfam" id="PF00668">
    <property type="entry name" value="Condensation"/>
    <property type="match status" value="3"/>
</dbReference>
<dbReference type="InterPro" id="IPR025110">
    <property type="entry name" value="AMP-bd_C"/>
</dbReference>
<evidence type="ECO:0000259" key="7">
    <source>
        <dbReference type="PROSITE" id="PS50075"/>
    </source>
</evidence>
<evidence type="ECO:0000256" key="2">
    <source>
        <dbReference type="ARBA" id="ARBA00022450"/>
    </source>
</evidence>
<name>A0A3P8MB84_TSUPA</name>
<dbReference type="InterPro" id="IPR001242">
    <property type="entry name" value="Condensation_dom"/>
</dbReference>
<dbReference type="Gene3D" id="3.40.50.980">
    <property type="match status" value="4"/>
</dbReference>
<dbReference type="InterPro" id="IPR036736">
    <property type="entry name" value="ACP-like_sf"/>
</dbReference>
<dbReference type="Gene3D" id="1.10.1200.10">
    <property type="entry name" value="ACP-like"/>
    <property type="match status" value="2"/>
</dbReference>
<dbReference type="Gene3D" id="3.30.559.10">
    <property type="entry name" value="Chloramphenicol acetyltransferase-like domain"/>
    <property type="match status" value="3"/>
</dbReference>
<evidence type="ECO:0000256" key="6">
    <source>
        <dbReference type="SAM" id="MobiDB-lite"/>
    </source>
</evidence>
<reference evidence="8 9" key="1">
    <citation type="submission" date="2018-12" db="EMBL/GenBank/DDBJ databases">
        <authorList>
            <consortium name="Pathogen Informatics"/>
        </authorList>
    </citation>
    <scope>NUCLEOTIDE SEQUENCE [LARGE SCALE GENOMIC DNA]</scope>
    <source>
        <strain evidence="8 9">NCTC10741</strain>
    </source>
</reference>
<gene>
    <name evidence="8" type="primary">lgrD_3</name>
    <name evidence="8" type="ORF">NCTC10741_02216</name>
</gene>
<dbReference type="InterPro" id="IPR049449">
    <property type="entry name" value="TesB_ACOT8-like_N"/>
</dbReference>
<dbReference type="SUPFAM" id="SSF47336">
    <property type="entry name" value="ACP-like"/>
    <property type="match status" value="2"/>
</dbReference>
<dbReference type="NCBIfam" id="TIGR01720">
    <property type="entry name" value="NRPS-para261"/>
    <property type="match status" value="1"/>
</dbReference>
<dbReference type="FunFam" id="2.30.38.10:FF:000001">
    <property type="entry name" value="Non-ribosomal peptide synthetase PvdI"/>
    <property type="match status" value="1"/>
</dbReference>
<dbReference type="Pfam" id="PF00501">
    <property type="entry name" value="AMP-binding"/>
    <property type="match status" value="2"/>
</dbReference>
<dbReference type="InterPro" id="IPR025652">
    <property type="entry name" value="TesB_C"/>
</dbReference>
<feature type="compositionally biased region" description="Gly residues" evidence="6">
    <location>
        <begin position="430"/>
        <end position="441"/>
    </location>
</feature>
<dbReference type="GO" id="GO:0043041">
    <property type="term" value="P:amino acid activation for nonribosomal peptide biosynthetic process"/>
    <property type="evidence" value="ECO:0007669"/>
    <property type="project" value="TreeGrafter"/>
</dbReference>
<dbReference type="PROSITE" id="PS00455">
    <property type="entry name" value="AMP_BINDING"/>
    <property type="match status" value="2"/>
</dbReference>
<dbReference type="OrthoDB" id="4501954at2"/>
<evidence type="ECO:0000256" key="3">
    <source>
        <dbReference type="ARBA" id="ARBA00022553"/>
    </source>
</evidence>
<evidence type="ECO:0000256" key="4">
    <source>
        <dbReference type="ARBA" id="ARBA00022737"/>
    </source>
</evidence>
<dbReference type="InterPro" id="IPR042171">
    <property type="entry name" value="Acyl-CoA_hotdog"/>
</dbReference>
<dbReference type="InterPro" id="IPR020806">
    <property type="entry name" value="PKS_PP-bd"/>
</dbReference>
<dbReference type="InterPro" id="IPR010060">
    <property type="entry name" value="NRPS_synth"/>
</dbReference>
<dbReference type="Pfam" id="PF00550">
    <property type="entry name" value="PP-binding"/>
    <property type="match status" value="2"/>
</dbReference>
<dbReference type="SUPFAM" id="SSF54637">
    <property type="entry name" value="Thioesterase/thiol ester dehydrase-isomerase"/>
    <property type="match status" value="2"/>
</dbReference>
<dbReference type="SUPFAM" id="SSF52777">
    <property type="entry name" value="CoA-dependent acyltransferases"/>
    <property type="match status" value="6"/>
</dbReference>
<proteinExistence type="predicted"/>
<dbReference type="InterPro" id="IPR045851">
    <property type="entry name" value="AMP-bd_C_sf"/>
</dbReference>
<keyword evidence="4" id="KW-0677">Repeat</keyword>
<feature type="domain" description="Carrier" evidence="7">
    <location>
        <begin position="1018"/>
        <end position="1092"/>
    </location>
</feature>
<dbReference type="InterPro" id="IPR029069">
    <property type="entry name" value="HotDog_dom_sf"/>
</dbReference>
<dbReference type="GO" id="GO:0031177">
    <property type="term" value="F:phosphopantetheine binding"/>
    <property type="evidence" value="ECO:0007669"/>
    <property type="project" value="InterPro"/>
</dbReference>
<dbReference type="PROSITE" id="PS50075">
    <property type="entry name" value="CARRIER"/>
    <property type="match status" value="2"/>
</dbReference>
<evidence type="ECO:0000256" key="1">
    <source>
        <dbReference type="ARBA" id="ARBA00001957"/>
    </source>
</evidence>
<dbReference type="PANTHER" id="PTHR45527:SF1">
    <property type="entry name" value="FATTY ACID SYNTHASE"/>
    <property type="match status" value="1"/>
</dbReference>